<evidence type="ECO:0000313" key="3">
    <source>
        <dbReference type="Proteomes" id="UP001341135"/>
    </source>
</evidence>
<evidence type="ECO:0000259" key="1">
    <source>
        <dbReference type="Pfam" id="PF01850"/>
    </source>
</evidence>
<dbReference type="RefSeq" id="WP_338250500.1">
    <property type="nucleotide sequence ID" value="NZ_AP028907.1"/>
</dbReference>
<organism evidence="2 3">
    <name type="scientific">Pyrodictium abyssi</name>
    <dbReference type="NCBI Taxonomy" id="54256"/>
    <lineage>
        <taxon>Archaea</taxon>
        <taxon>Thermoproteota</taxon>
        <taxon>Thermoprotei</taxon>
        <taxon>Desulfurococcales</taxon>
        <taxon>Pyrodictiaceae</taxon>
        <taxon>Pyrodictium</taxon>
    </lineage>
</organism>
<dbReference type="InterPro" id="IPR029060">
    <property type="entry name" value="PIN-like_dom_sf"/>
</dbReference>
<gene>
    <name evidence="2" type="ORF">PABY_23840</name>
</gene>
<dbReference type="Pfam" id="PF01850">
    <property type="entry name" value="PIN"/>
    <property type="match status" value="1"/>
</dbReference>
<dbReference type="SUPFAM" id="SSF88723">
    <property type="entry name" value="PIN domain-like"/>
    <property type="match status" value="1"/>
</dbReference>
<name>A0ABM8IZ40_9CREN</name>
<dbReference type="InterPro" id="IPR002716">
    <property type="entry name" value="PIN_dom"/>
</dbReference>
<sequence length="140" mass="15901">MKKGLVGIDTNILVHALIVQDEAKHEAAKRLLRDIVEHGDRYILSYQVIGELYSTMLRIAPSLMEEAIALARLLARRLRLIHYTASELENATRTSTPKRFWDTVLALTYRRHGATLILAENTQDFRGLIQAMNPFTGEEA</sequence>
<reference evidence="2 3" key="1">
    <citation type="submission" date="2023-09" db="EMBL/GenBank/DDBJ databases">
        <title>Pyrofollis japonicus gen. nov. sp. nov., a novel member of the family Pyrodictiaceae isolated from the Iheya North hydrothermal field.</title>
        <authorList>
            <person name="Miyazaki U."/>
            <person name="Sanari M."/>
            <person name="Tame A."/>
            <person name="Kitajima M."/>
            <person name="Okamoto A."/>
            <person name="Sawayama S."/>
            <person name="Miyazaki J."/>
            <person name="Takai K."/>
            <person name="Nakagawa S."/>
        </authorList>
    </citation>
    <scope>NUCLEOTIDE SEQUENCE [LARGE SCALE GENOMIC DNA]</scope>
    <source>
        <strain evidence="2 3">AV2</strain>
    </source>
</reference>
<dbReference type="EMBL" id="AP028907">
    <property type="protein sequence ID" value="BES82817.1"/>
    <property type="molecule type" value="Genomic_DNA"/>
</dbReference>
<feature type="domain" description="PIN" evidence="1">
    <location>
        <begin position="8"/>
        <end position="123"/>
    </location>
</feature>
<protein>
    <recommendedName>
        <fullName evidence="1">PIN domain-containing protein</fullName>
    </recommendedName>
</protein>
<evidence type="ECO:0000313" key="2">
    <source>
        <dbReference type="EMBL" id="BES82817.1"/>
    </source>
</evidence>
<dbReference type="GeneID" id="89290389"/>
<dbReference type="Gene3D" id="3.40.50.1010">
    <property type="entry name" value="5'-nuclease"/>
    <property type="match status" value="1"/>
</dbReference>
<proteinExistence type="predicted"/>
<keyword evidence="3" id="KW-1185">Reference proteome</keyword>
<dbReference type="Proteomes" id="UP001341135">
    <property type="component" value="Chromosome"/>
</dbReference>
<accession>A0ABM8IZ40</accession>